<dbReference type="Proteomes" id="UP000824120">
    <property type="component" value="Chromosome 4"/>
</dbReference>
<name>A0A9J5ZK26_SOLCO</name>
<evidence type="ECO:0000313" key="1">
    <source>
        <dbReference type="EMBL" id="KAG5612190.1"/>
    </source>
</evidence>
<gene>
    <name evidence="1" type="ORF">H5410_023471</name>
</gene>
<dbReference type="AlphaFoldDB" id="A0A9J5ZK26"/>
<protein>
    <submittedName>
        <fullName evidence="1">Uncharacterized protein</fullName>
    </submittedName>
</protein>
<keyword evidence="2" id="KW-1185">Reference proteome</keyword>
<dbReference type="OrthoDB" id="1245329at2759"/>
<organism evidence="1 2">
    <name type="scientific">Solanum commersonii</name>
    <name type="common">Commerson's wild potato</name>
    <name type="synonym">Commerson's nightshade</name>
    <dbReference type="NCBI Taxonomy" id="4109"/>
    <lineage>
        <taxon>Eukaryota</taxon>
        <taxon>Viridiplantae</taxon>
        <taxon>Streptophyta</taxon>
        <taxon>Embryophyta</taxon>
        <taxon>Tracheophyta</taxon>
        <taxon>Spermatophyta</taxon>
        <taxon>Magnoliopsida</taxon>
        <taxon>eudicotyledons</taxon>
        <taxon>Gunneridae</taxon>
        <taxon>Pentapetalae</taxon>
        <taxon>asterids</taxon>
        <taxon>lamiids</taxon>
        <taxon>Solanales</taxon>
        <taxon>Solanaceae</taxon>
        <taxon>Solanoideae</taxon>
        <taxon>Solaneae</taxon>
        <taxon>Solanum</taxon>
    </lineage>
</organism>
<evidence type="ECO:0000313" key="2">
    <source>
        <dbReference type="Proteomes" id="UP000824120"/>
    </source>
</evidence>
<proteinExistence type="predicted"/>
<reference evidence="1 2" key="1">
    <citation type="submission" date="2020-09" db="EMBL/GenBank/DDBJ databases">
        <title>De no assembly of potato wild relative species, Solanum commersonii.</title>
        <authorList>
            <person name="Cho K."/>
        </authorList>
    </citation>
    <scope>NUCLEOTIDE SEQUENCE [LARGE SCALE GENOMIC DNA]</scope>
    <source>
        <strain evidence="1">LZ3.2</strain>
        <tissue evidence="1">Leaf</tissue>
    </source>
</reference>
<comment type="caution">
    <text evidence="1">The sequence shown here is derived from an EMBL/GenBank/DDBJ whole genome shotgun (WGS) entry which is preliminary data.</text>
</comment>
<sequence length="116" mass="13340">MTFEPSHGFRPNYRKTGKKEFYAQTLKSIDFENLDCKDSKFSFKDDLGRRLKSNSIKFQRLAEGRRRPASDIYNIFKNYIAVDGDGDDYGYECQLEMVLVDSVVVDRMVMVAASSG</sequence>
<accession>A0A9J5ZK26</accession>
<dbReference type="EMBL" id="JACXVP010000004">
    <property type="protein sequence ID" value="KAG5612190.1"/>
    <property type="molecule type" value="Genomic_DNA"/>
</dbReference>